<dbReference type="CDD" id="cd06464">
    <property type="entry name" value="ACD_sHsps-like"/>
    <property type="match status" value="1"/>
</dbReference>
<name>A0ABR2UII3_9PEZI</name>
<dbReference type="PANTHER" id="PTHR11527">
    <property type="entry name" value="HEAT-SHOCK PROTEIN 20 FAMILY MEMBER"/>
    <property type="match status" value="1"/>
</dbReference>
<evidence type="ECO:0000313" key="7">
    <source>
        <dbReference type="Proteomes" id="UP001408356"/>
    </source>
</evidence>
<dbReference type="Proteomes" id="UP001408356">
    <property type="component" value="Unassembled WGS sequence"/>
</dbReference>
<dbReference type="EMBL" id="JARVKF010000428">
    <property type="protein sequence ID" value="KAK9414327.1"/>
    <property type="molecule type" value="Genomic_DNA"/>
</dbReference>
<evidence type="ECO:0000256" key="1">
    <source>
        <dbReference type="ARBA" id="ARBA00023016"/>
    </source>
</evidence>
<reference evidence="6 7" key="1">
    <citation type="journal article" date="2024" name="J. Plant Pathol.">
        <title>Sequence and assembly of the genome of Seiridium unicorne, isolate CBS 538.82, causal agent of cypress canker disease.</title>
        <authorList>
            <person name="Scali E."/>
            <person name="Rocca G.D."/>
            <person name="Danti R."/>
            <person name="Garbelotto M."/>
            <person name="Barberini S."/>
            <person name="Baroncelli R."/>
            <person name="Emiliani G."/>
        </authorList>
    </citation>
    <scope>NUCLEOTIDE SEQUENCE [LARGE SCALE GENOMIC DNA]</scope>
    <source>
        <strain evidence="6 7">BM-138-508</strain>
    </source>
</reference>
<comment type="similarity">
    <text evidence="2 3">Belongs to the small heat shock protein (HSP20) family.</text>
</comment>
<comment type="caution">
    <text evidence="6">The sequence shown here is derived from an EMBL/GenBank/DDBJ whole genome shotgun (WGS) entry which is preliminary data.</text>
</comment>
<dbReference type="PROSITE" id="PS01031">
    <property type="entry name" value="SHSP"/>
    <property type="match status" value="1"/>
</dbReference>
<protein>
    <recommendedName>
        <fullName evidence="5">SHSP domain-containing protein</fullName>
    </recommendedName>
</protein>
<dbReference type="SUPFAM" id="SSF49764">
    <property type="entry name" value="HSP20-like chaperones"/>
    <property type="match status" value="1"/>
</dbReference>
<dbReference type="InterPro" id="IPR008978">
    <property type="entry name" value="HSP20-like_chaperone"/>
</dbReference>
<accession>A0ABR2UII3</accession>
<evidence type="ECO:0000256" key="3">
    <source>
        <dbReference type="RuleBase" id="RU003616"/>
    </source>
</evidence>
<evidence type="ECO:0000256" key="2">
    <source>
        <dbReference type="PROSITE-ProRule" id="PRU00285"/>
    </source>
</evidence>
<feature type="domain" description="SHSP" evidence="5">
    <location>
        <begin position="73"/>
        <end position="238"/>
    </location>
</feature>
<gene>
    <name evidence="6" type="ORF">SUNI508_11289</name>
</gene>
<proteinExistence type="inferred from homology"/>
<dbReference type="InterPro" id="IPR002068">
    <property type="entry name" value="A-crystallin/Hsp20_dom"/>
</dbReference>
<sequence>MAEEQILIRPMPPAGNAPKYYHPPQLYFAPEPYHTTAIPKHHYEEPGHTPTALENVRHAIGHAFHSIEKELGHSNNEYPLPLPHTDIRESKSHYYIDVELPGVNDKRNIVLKWTGLNTLYLNANIKRQPTPEEDPEPSNGNDIPTTTEPVASSSKSSEPQPENAQETDVHSEKKGKKEKVVHLVKHERRFGRHARAFSFPVPVQQDQISAKLAYGILSITVPKVEVEKTAEHKHIDIEHAGH</sequence>
<evidence type="ECO:0000259" key="5">
    <source>
        <dbReference type="PROSITE" id="PS01031"/>
    </source>
</evidence>
<evidence type="ECO:0000256" key="4">
    <source>
        <dbReference type="SAM" id="MobiDB-lite"/>
    </source>
</evidence>
<feature type="compositionally biased region" description="Polar residues" evidence="4">
    <location>
        <begin position="138"/>
        <end position="166"/>
    </location>
</feature>
<dbReference type="Pfam" id="PF00011">
    <property type="entry name" value="HSP20"/>
    <property type="match status" value="1"/>
</dbReference>
<keyword evidence="1" id="KW-0346">Stress response</keyword>
<feature type="region of interest" description="Disordered" evidence="4">
    <location>
        <begin position="126"/>
        <end position="180"/>
    </location>
</feature>
<evidence type="ECO:0000313" key="6">
    <source>
        <dbReference type="EMBL" id="KAK9414327.1"/>
    </source>
</evidence>
<dbReference type="Gene3D" id="2.60.40.790">
    <property type="match status" value="1"/>
</dbReference>
<organism evidence="6 7">
    <name type="scientific">Seiridium unicorne</name>
    <dbReference type="NCBI Taxonomy" id="138068"/>
    <lineage>
        <taxon>Eukaryota</taxon>
        <taxon>Fungi</taxon>
        <taxon>Dikarya</taxon>
        <taxon>Ascomycota</taxon>
        <taxon>Pezizomycotina</taxon>
        <taxon>Sordariomycetes</taxon>
        <taxon>Xylariomycetidae</taxon>
        <taxon>Amphisphaeriales</taxon>
        <taxon>Sporocadaceae</taxon>
        <taxon>Seiridium</taxon>
    </lineage>
</organism>
<keyword evidence="7" id="KW-1185">Reference proteome</keyword>
<dbReference type="InterPro" id="IPR031107">
    <property type="entry name" value="Small_HSP"/>
</dbReference>